<comment type="subcellular location">
    <subcellularLocation>
        <location evidence="1">Cytoplasm</location>
    </subcellularLocation>
</comment>
<dbReference type="Gene3D" id="1.20.5.190">
    <property type="match status" value="1"/>
</dbReference>
<name>A0A8B6H2Z9_MYTGA</name>
<gene>
    <name evidence="6" type="ORF">MGAL_10B013482</name>
</gene>
<dbReference type="GO" id="GO:0051295">
    <property type="term" value="P:establishment of meiotic spindle localization"/>
    <property type="evidence" value="ECO:0007669"/>
    <property type="project" value="TreeGrafter"/>
</dbReference>
<dbReference type="Proteomes" id="UP000596742">
    <property type="component" value="Unassembled WGS sequence"/>
</dbReference>
<dbReference type="CDD" id="cd23767">
    <property type="entry name" value="IQCD"/>
    <property type="match status" value="1"/>
</dbReference>
<organism evidence="6 7">
    <name type="scientific">Mytilus galloprovincialis</name>
    <name type="common">Mediterranean mussel</name>
    <dbReference type="NCBI Taxonomy" id="29158"/>
    <lineage>
        <taxon>Eukaryota</taxon>
        <taxon>Metazoa</taxon>
        <taxon>Spiralia</taxon>
        <taxon>Lophotrochozoa</taxon>
        <taxon>Mollusca</taxon>
        <taxon>Bivalvia</taxon>
        <taxon>Autobranchia</taxon>
        <taxon>Pteriomorphia</taxon>
        <taxon>Mytilida</taxon>
        <taxon>Mytiloidea</taxon>
        <taxon>Mytilidae</taxon>
        <taxon>Mytilinae</taxon>
        <taxon>Mytilus</taxon>
    </lineage>
</organism>
<dbReference type="GO" id="GO:0007051">
    <property type="term" value="P:spindle organization"/>
    <property type="evidence" value="ECO:0007669"/>
    <property type="project" value="TreeGrafter"/>
</dbReference>
<dbReference type="GO" id="GO:0005737">
    <property type="term" value="C:cytoplasm"/>
    <property type="evidence" value="ECO:0007669"/>
    <property type="project" value="UniProtKB-SubCell"/>
</dbReference>
<comment type="caution">
    <text evidence="6">The sequence shown here is derived from an EMBL/GenBank/DDBJ whole genome shotgun (WGS) entry which is preliminary data.</text>
</comment>
<keyword evidence="5" id="KW-0175">Coiled coil</keyword>
<accession>A0A8B6H2Z9</accession>
<dbReference type="Pfam" id="PF00612">
    <property type="entry name" value="IQ"/>
    <property type="match status" value="2"/>
</dbReference>
<dbReference type="SUPFAM" id="SSF52540">
    <property type="entry name" value="P-loop containing nucleoside triphosphate hydrolases"/>
    <property type="match status" value="1"/>
</dbReference>
<evidence type="ECO:0000256" key="1">
    <source>
        <dbReference type="ARBA" id="ARBA00004496"/>
    </source>
</evidence>
<dbReference type="OrthoDB" id="190375at2759"/>
<dbReference type="PANTHER" id="PTHR22706:SF1">
    <property type="entry name" value="ASSEMBLY FACTOR FOR SPINDLE MICROTUBULES"/>
    <property type="match status" value="1"/>
</dbReference>
<keyword evidence="3" id="KW-0677">Repeat</keyword>
<dbReference type="EMBL" id="UYJE01009453">
    <property type="protein sequence ID" value="VDI73679.1"/>
    <property type="molecule type" value="Genomic_DNA"/>
</dbReference>
<dbReference type="InterPro" id="IPR000048">
    <property type="entry name" value="IQ_motif_EF-hand-BS"/>
</dbReference>
<reference evidence="6" key="1">
    <citation type="submission" date="2018-11" db="EMBL/GenBank/DDBJ databases">
        <authorList>
            <person name="Alioto T."/>
            <person name="Alioto T."/>
        </authorList>
    </citation>
    <scope>NUCLEOTIDE SEQUENCE</scope>
</reference>
<keyword evidence="7" id="KW-1185">Reference proteome</keyword>
<dbReference type="InterPro" id="IPR027417">
    <property type="entry name" value="P-loop_NTPase"/>
</dbReference>
<evidence type="ECO:0008006" key="8">
    <source>
        <dbReference type="Google" id="ProtNLM"/>
    </source>
</evidence>
<keyword evidence="2" id="KW-0963">Cytoplasm</keyword>
<evidence type="ECO:0000313" key="6">
    <source>
        <dbReference type="EMBL" id="VDI73679.1"/>
    </source>
</evidence>
<dbReference type="AlphaFoldDB" id="A0A8B6H2Z9"/>
<dbReference type="GO" id="GO:0005516">
    <property type="term" value="F:calmodulin binding"/>
    <property type="evidence" value="ECO:0007669"/>
    <property type="project" value="UniProtKB-KW"/>
</dbReference>
<keyword evidence="4" id="KW-0112">Calmodulin-binding</keyword>
<dbReference type="GO" id="GO:0000922">
    <property type="term" value="C:spindle pole"/>
    <property type="evidence" value="ECO:0007669"/>
    <property type="project" value="TreeGrafter"/>
</dbReference>
<proteinExistence type="predicted"/>
<evidence type="ECO:0000313" key="7">
    <source>
        <dbReference type="Proteomes" id="UP000596742"/>
    </source>
</evidence>
<dbReference type="SMART" id="SM00015">
    <property type="entry name" value="IQ"/>
    <property type="match status" value="3"/>
</dbReference>
<sequence length="361" mass="42887">MATMVRLLRQTDQIVEDSYERKNEAELQRQREYLSSVKIQANFRGSQVRSYFTHLNNCATVIQKSWRGYVGRQSFRVIVKNSVLIMKLNHFNAMATQVQKIWRGYYVRKYVYNYYSQKRYLEALIVKNAIVRSELEDYTEQQENLRRRQTEHEERKLNEFLARKNHHLISTEVIPGIYNSPFNPYPSEQEFLLRSVAPLKHEKTKKIGHSYDPTCKSYECPKPKQLPPIVVKPQGPFRDPTEVQKQRYKGFQPTLRVATSFTSLEEARQILKAEEWVTRLNDDIFQPFKRRDRKYEPLLHSTSKFGHLPFGTKYYREEFLDKHITPKQIPLLKPSTKPFKTLVPPIPMFDKLNDTYSQGQV</sequence>
<feature type="coiled-coil region" evidence="5">
    <location>
        <begin position="121"/>
        <end position="155"/>
    </location>
</feature>
<dbReference type="InterPro" id="IPR051185">
    <property type="entry name" value="ASPM"/>
</dbReference>
<evidence type="ECO:0000256" key="4">
    <source>
        <dbReference type="ARBA" id="ARBA00022860"/>
    </source>
</evidence>
<dbReference type="PANTHER" id="PTHR22706">
    <property type="entry name" value="ASSEMBLY FACTOR FOR SPINDLE MICROTUBULES"/>
    <property type="match status" value="1"/>
</dbReference>
<evidence type="ECO:0000256" key="5">
    <source>
        <dbReference type="SAM" id="Coils"/>
    </source>
</evidence>
<evidence type="ECO:0000256" key="2">
    <source>
        <dbReference type="ARBA" id="ARBA00022490"/>
    </source>
</evidence>
<protein>
    <recommendedName>
        <fullName evidence="8">Spermatogenesis-associated protein 17</fullName>
    </recommendedName>
</protein>
<dbReference type="PROSITE" id="PS50096">
    <property type="entry name" value="IQ"/>
    <property type="match status" value="3"/>
</dbReference>
<dbReference type="GO" id="GO:0000278">
    <property type="term" value="P:mitotic cell cycle"/>
    <property type="evidence" value="ECO:0007669"/>
    <property type="project" value="TreeGrafter"/>
</dbReference>
<evidence type="ECO:0000256" key="3">
    <source>
        <dbReference type="ARBA" id="ARBA00022737"/>
    </source>
</evidence>